<protein>
    <recommendedName>
        <fullName evidence="9">Arp2/3 complex 41 kDa subunit</fullName>
    </recommendedName>
    <alternativeName>
        <fullName evidence="10">p41-ARC</fullName>
    </alternativeName>
</protein>
<accession>A0A9P3PG30</accession>
<dbReference type="PRINTS" id="PR00080">
    <property type="entry name" value="SDRFAMILY"/>
</dbReference>
<evidence type="ECO:0000256" key="5">
    <source>
        <dbReference type="ARBA" id="ARBA00022737"/>
    </source>
</evidence>
<dbReference type="Pfam" id="PF00320">
    <property type="entry name" value="GATA"/>
    <property type="match status" value="1"/>
</dbReference>
<evidence type="ECO:0000313" key="18">
    <source>
        <dbReference type="Proteomes" id="UP001063166"/>
    </source>
</evidence>
<dbReference type="PANTHER" id="PTHR10709">
    <property type="entry name" value="ACTIN-RELATED PROTEIN 2/3 COMPLEX SUBUNIT 1"/>
    <property type="match status" value="1"/>
</dbReference>
<dbReference type="GO" id="GO:0034314">
    <property type="term" value="P:Arp2/3 complex-mediated actin nucleation"/>
    <property type="evidence" value="ECO:0007669"/>
    <property type="project" value="InterPro"/>
</dbReference>
<dbReference type="GO" id="GO:0051015">
    <property type="term" value="F:actin filament binding"/>
    <property type="evidence" value="ECO:0007669"/>
    <property type="project" value="TreeGrafter"/>
</dbReference>
<keyword evidence="11" id="KW-0863">Zinc-finger</keyword>
<dbReference type="SMART" id="SM00091">
    <property type="entry name" value="PAS"/>
    <property type="match status" value="1"/>
</dbReference>
<evidence type="ECO:0000259" key="15">
    <source>
        <dbReference type="PROSITE" id="PS50112"/>
    </source>
</evidence>
<dbReference type="InterPro" id="IPR001680">
    <property type="entry name" value="WD40_rpt"/>
</dbReference>
<keyword evidence="5" id="KW-0677">Repeat</keyword>
<dbReference type="SMART" id="SM00401">
    <property type="entry name" value="ZnF_GATA"/>
    <property type="match status" value="1"/>
</dbReference>
<dbReference type="PROSITE" id="PS50082">
    <property type="entry name" value="WD_REPEATS_2"/>
    <property type="match status" value="1"/>
</dbReference>
<evidence type="ECO:0000256" key="14">
    <source>
        <dbReference type="SAM" id="MobiDB-lite"/>
    </source>
</evidence>
<evidence type="ECO:0000259" key="16">
    <source>
        <dbReference type="PROSITE" id="PS50114"/>
    </source>
</evidence>
<dbReference type="SUPFAM" id="SSF51735">
    <property type="entry name" value="NAD(P)-binding Rossmann-fold domains"/>
    <property type="match status" value="1"/>
</dbReference>
<dbReference type="PROSITE" id="PS50112">
    <property type="entry name" value="PAS"/>
    <property type="match status" value="1"/>
</dbReference>
<feature type="region of interest" description="Disordered" evidence="14">
    <location>
        <begin position="513"/>
        <end position="553"/>
    </location>
</feature>
<proteinExistence type="inferred from homology"/>
<evidence type="ECO:0000256" key="10">
    <source>
        <dbReference type="ARBA" id="ARBA00041789"/>
    </source>
</evidence>
<dbReference type="GO" id="GO:0043565">
    <property type="term" value="F:sequence-specific DNA binding"/>
    <property type="evidence" value="ECO:0007669"/>
    <property type="project" value="InterPro"/>
</dbReference>
<keyword evidence="18" id="KW-1185">Reference proteome</keyword>
<dbReference type="CDD" id="cd00202">
    <property type="entry name" value="ZnF_GATA"/>
    <property type="match status" value="1"/>
</dbReference>
<dbReference type="InterPro" id="IPR000014">
    <property type="entry name" value="PAS"/>
</dbReference>
<dbReference type="InterPro" id="IPR017383">
    <property type="entry name" value="ARPC1"/>
</dbReference>
<name>A0A9P3PG30_LYOSH</name>
<dbReference type="EMBL" id="BRPK01000002">
    <property type="protein sequence ID" value="GLB34799.1"/>
    <property type="molecule type" value="Genomic_DNA"/>
</dbReference>
<feature type="region of interest" description="Disordered" evidence="14">
    <location>
        <begin position="935"/>
        <end position="955"/>
    </location>
</feature>
<dbReference type="PRINTS" id="PR00081">
    <property type="entry name" value="GDHRDH"/>
</dbReference>
<dbReference type="InterPro" id="IPR036291">
    <property type="entry name" value="NAD(P)-bd_dom_sf"/>
</dbReference>
<dbReference type="InterPro" id="IPR002347">
    <property type="entry name" value="SDR_fam"/>
</dbReference>
<dbReference type="Gene3D" id="3.30.450.20">
    <property type="entry name" value="PAS domain"/>
    <property type="match status" value="1"/>
</dbReference>
<dbReference type="SMART" id="SM00320">
    <property type="entry name" value="WD40"/>
    <property type="match status" value="6"/>
</dbReference>
<dbReference type="InterPro" id="IPR015943">
    <property type="entry name" value="WD40/YVTN_repeat-like_dom_sf"/>
</dbReference>
<feature type="domain" description="PAS" evidence="15">
    <location>
        <begin position="368"/>
        <end position="432"/>
    </location>
</feature>
<evidence type="ECO:0000256" key="3">
    <source>
        <dbReference type="ARBA" id="ARBA00022490"/>
    </source>
</evidence>
<dbReference type="PROSITE" id="PS50114">
    <property type="entry name" value="GATA_ZN_FINGER_2"/>
    <property type="match status" value="1"/>
</dbReference>
<sequence>MAAVFAAARLATRTLRLPHVRLSSTAVVPGALKAFSLQGKTGLVTGGARGLGLEFCRAFADSGCTSLAIFDLKAAEAKEAADELTSYSVANGYAKAEDIKFIGVECDVSSELSVQKAYAHVMDTFGKIDSVVASAGIVENYTAFDYPSDRIKRLYDINVHGAFFTAREAARSMIPKGGGSIVLVSSMSANIINIPQPQTPYNSSKAAVKHMAASLAVEWAKTGVRVNCLSPGYMLTKLTKTILDADPDLKKTWESLTPMGRMGEPQDLAGAIVFLASDASKFMTGNGYNSGLCCQVDIAFFTTPSTTSKRDTFYSIHSVWRSISVFGHRRRAWRRASTMSSSDPAQAGPSTPKTFEFTKRKRWADLLIAELADGIILILSESCTVLYCAPAVTEITGWKDTDLLDRDFTDFIATTDDRVMFRASFDESLEQKSGLHSFVRIKCTGNLPSFPNDMLLEVKGEPRSTDAEGAFLFVVAKPFPSRNTEIQNTYLDLKLDNDRLQRRLLELSNRLPRKAPSLPPIMPGHIYATSPIQETSSTGGPSRSDGSGSYYPTTVGGLPGFDTLLNSSFNGTPYDGTSYRPPLQGSTPEDENEEGSKRKKVKKSPVAEQYVCVTCGRTDSPEWRKGPLGPKTLCNACGLRWAKQTRTGKPIDNPQAGEGSGGVYGLPDRSRLAASLNSNDVQIFARQGKEWVPTETLSEHDKLITSIDWAPQSNRIVTASQDRNAYVWQETQDPDTGKQVWKPTLVLLRINRAATHVRWSPKEDKFAVASGARAIAICSFDEENNWWVSKLLKKPIRSTVLSVDWHPNNVLLAAGSADMKARVFSAYIKEVDERPAATVWGSKLPFNTICGEYASPAGGWVHAVGFSPTGDVLAFVSHDSSVNIVYPTGPVFNIRVSSLPFVTLAWTAENSLVAAGHDCQPVVFSGSEAGWHSVGSLDDTSGTRTAEKPRAGYGGASPVGRLNAGAFATFRDADTRGQSTISGSGSAATDTKLLTVHQNTITSVRPYQGHPGQVSRISTTGVDGKLVIWDVNAVVGGR</sequence>
<keyword evidence="6" id="KW-0521">NADP</keyword>
<dbReference type="PROSITE" id="PS00061">
    <property type="entry name" value="ADH_SHORT"/>
    <property type="match status" value="1"/>
</dbReference>
<evidence type="ECO:0000256" key="7">
    <source>
        <dbReference type="ARBA" id="ARBA00023203"/>
    </source>
</evidence>
<dbReference type="GO" id="GO:0005885">
    <property type="term" value="C:Arp2/3 protein complex"/>
    <property type="evidence" value="ECO:0007669"/>
    <property type="project" value="InterPro"/>
</dbReference>
<dbReference type="InterPro" id="IPR036322">
    <property type="entry name" value="WD40_repeat_dom_sf"/>
</dbReference>
<organism evidence="17 18">
    <name type="scientific">Lyophyllum shimeji</name>
    <name type="common">Hon-shimeji</name>
    <name type="synonym">Tricholoma shimeji</name>
    <dbReference type="NCBI Taxonomy" id="47721"/>
    <lineage>
        <taxon>Eukaryota</taxon>
        <taxon>Fungi</taxon>
        <taxon>Dikarya</taxon>
        <taxon>Basidiomycota</taxon>
        <taxon>Agaricomycotina</taxon>
        <taxon>Agaricomycetes</taxon>
        <taxon>Agaricomycetidae</taxon>
        <taxon>Agaricales</taxon>
        <taxon>Tricholomatineae</taxon>
        <taxon>Lyophyllaceae</taxon>
        <taxon>Lyophyllum</taxon>
    </lineage>
</organism>
<dbReference type="SUPFAM" id="SSF55785">
    <property type="entry name" value="PYP-like sensor domain (PAS domain)"/>
    <property type="match status" value="1"/>
</dbReference>
<evidence type="ECO:0000313" key="17">
    <source>
        <dbReference type="EMBL" id="GLB34799.1"/>
    </source>
</evidence>
<dbReference type="CDD" id="cd00130">
    <property type="entry name" value="PAS"/>
    <property type="match status" value="1"/>
</dbReference>
<dbReference type="PANTHER" id="PTHR10709:SF2">
    <property type="entry name" value="ACTIN-RELATED PROTEIN 2_3 COMPLEX SUBUNIT"/>
    <property type="match status" value="1"/>
</dbReference>
<feature type="domain" description="GATA-type" evidence="16">
    <location>
        <begin position="606"/>
        <end position="639"/>
    </location>
</feature>
<dbReference type="Pfam" id="PF13561">
    <property type="entry name" value="adh_short_C2"/>
    <property type="match status" value="1"/>
</dbReference>
<evidence type="ECO:0000256" key="13">
    <source>
        <dbReference type="SAM" id="Coils"/>
    </source>
</evidence>
<dbReference type="AlphaFoldDB" id="A0A9P3PG30"/>
<dbReference type="Gene3D" id="3.30.50.10">
    <property type="entry name" value="Erythroid Transcription Factor GATA-1, subunit A"/>
    <property type="match status" value="1"/>
</dbReference>
<reference evidence="17" key="1">
    <citation type="submission" date="2022-07" db="EMBL/GenBank/DDBJ databases">
        <title>The genome of Lyophyllum shimeji provides insight into the initial evolution of ectomycorrhizal fungal genome.</title>
        <authorList>
            <person name="Kobayashi Y."/>
            <person name="Shibata T."/>
            <person name="Hirakawa H."/>
            <person name="Shigenobu S."/>
            <person name="Nishiyama T."/>
            <person name="Yamada A."/>
            <person name="Hasebe M."/>
            <person name="Kawaguchi M."/>
        </authorList>
    </citation>
    <scope>NUCLEOTIDE SEQUENCE</scope>
    <source>
        <strain evidence="17">AT787</strain>
    </source>
</reference>
<dbReference type="SUPFAM" id="SSF57716">
    <property type="entry name" value="Glucocorticoid receptor-like (DNA-binding domain)"/>
    <property type="match status" value="1"/>
</dbReference>
<dbReference type="Gene3D" id="2.130.10.10">
    <property type="entry name" value="YVTN repeat-like/Quinoprotein amine dehydrogenase"/>
    <property type="match status" value="1"/>
</dbReference>
<dbReference type="GO" id="GO:0008270">
    <property type="term" value="F:zinc ion binding"/>
    <property type="evidence" value="ECO:0007669"/>
    <property type="project" value="UniProtKB-KW"/>
</dbReference>
<dbReference type="Gene3D" id="3.40.50.720">
    <property type="entry name" value="NAD(P)-binding Rossmann-like Domain"/>
    <property type="match status" value="1"/>
</dbReference>
<dbReference type="SUPFAM" id="SSF50978">
    <property type="entry name" value="WD40 repeat-like"/>
    <property type="match status" value="1"/>
</dbReference>
<dbReference type="GO" id="GO:0006355">
    <property type="term" value="P:regulation of DNA-templated transcription"/>
    <property type="evidence" value="ECO:0007669"/>
    <property type="project" value="InterPro"/>
</dbReference>
<evidence type="ECO:0000256" key="8">
    <source>
        <dbReference type="ARBA" id="ARBA00023212"/>
    </source>
</evidence>
<keyword evidence="8" id="KW-0206">Cytoskeleton</keyword>
<evidence type="ECO:0000256" key="4">
    <source>
        <dbReference type="ARBA" id="ARBA00022574"/>
    </source>
</evidence>
<dbReference type="Pfam" id="PF00400">
    <property type="entry name" value="WD40"/>
    <property type="match status" value="2"/>
</dbReference>
<dbReference type="InterPro" id="IPR013088">
    <property type="entry name" value="Znf_NHR/GATA"/>
</dbReference>
<feature type="compositionally biased region" description="Polar residues" evidence="14">
    <location>
        <begin position="530"/>
        <end position="552"/>
    </location>
</feature>
<feature type="repeat" description="WD" evidence="12">
    <location>
        <begin position="697"/>
        <end position="729"/>
    </location>
</feature>
<dbReference type="PROSITE" id="PS00344">
    <property type="entry name" value="GATA_ZN_FINGER_1"/>
    <property type="match status" value="1"/>
</dbReference>
<evidence type="ECO:0000256" key="1">
    <source>
        <dbReference type="ARBA" id="ARBA00004245"/>
    </source>
</evidence>
<keyword evidence="7" id="KW-0009">Actin-binding</keyword>
<dbReference type="PROSITE" id="PS50294">
    <property type="entry name" value="WD_REPEATS_REGION"/>
    <property type="match status" value="1"/>
</dbReference>
<evidence type="ECO:0000256" key="9">
    <source>
        <dbReference type="ARBA" id="ARBA00041244"/>
    </source>
</evidence>
<dbReference type="FunFam" id="3.40.50.720:FF:000084">
    <property type="entry name" value="Short-chain dehydrogenase reductase"/>
    <property type="match status" value="1"/>
</dbReference>
<comment type="similarity">
    <text evidence="2">Belongs to the WD repeat ARPC1 family.</text>
</comment>
<keyword evidence="11" id="KW-0862">Zinc</keyword>
<keyword evidence="11" id="KW-0479">Metal-binding</keyword>
<feature type="coiled-coil region" evidence="13">
    <location>
        <begin position="483"/>
        <end position="510"/>
    </location>
</feature>
<evidence type="ECO:0000256" key="6">
    <source>
        <dbReference type="ARBA" id="ARBA00022857"/>
    </source>
</evidence>
<comment type="caution">
    <text evidence="17">The sequence shown here is derived from an EMBL/GenBank/DDBJ whole genome shotgun (WGS) entry which is preliminary data.</text>
</comment>
<dbReference type="OrthoDB" id="406844at2759"/>
<evidence type="ECO:0000256" key="11">
    <source>
        <dbReference type="PROSITE-ProRule" id="PRU00094"/>
    </source>
</evidence>
<dbReference type="InterPro" id="IPR000679">
    <property type="entry name" value="Znf_GATA"/>
</dbReference>
<dbReference type="InterPro" id="IPR020904">
    <property type="entry name" value="Sc_DH/Rdtase_CS"/>
</dbReference>
<dbReference type="Proteomes" id="UP001063166">
    <property type="component" value="Unassembled WGS sequence"/>
</dbReference>
<evidence type="ECO:0000256" key="12">
    <source>
        <dbReference type="PROSITE-ProRule" id="PRU00221"/>
    </source>
</evidence>
<keyword evidence="3" id="KW-0963">Cytoplasm</keyword>
<evidence type="ECO:0000256" key="2">
    <source>
        <dbReference type="ARBA" id="ARBA00006260"/>
    </source>
</evidence>
<keyword evidence="13" id="KW-0175">Coiled coil</keyword>
<gene>
    <name evidence="17" type="primary">arc1</name>
    <name evidence="17" type="ORF">LshimejAT787_0203640</name>
</gene>
<keyword evidence="4 12" id="KW-0853">WD repeat</keyword>
<comment type="subcellular location">
    <subcellularLocation>
        <location evidence="1">Cytoplasm</location>
        <location evidence="1">Cytoskeleton</location>
    </subcellularLocation>
</comment>
<feature type="region of interest" description="Disordered" evidence="14">
    <location>
        <begin position="566"/>
        <end position="603"/>
    </location>
</feature>
<dbReference type="InterPro" id="IPR035965">
    <property type="entry name" value="PAS-like_dom_sf"/>
</dbReference>